<evidence type="ECO:0000256" key="3">
    <source>
        <dbReference type="SAM" id="Phobius"/>
    </source>
</evidence>
<name>A0ABZ2M0Q8_9BACT</name>
<gene>
    <name evidence="5" type="ORF">LZC94_44860</name>
</gene>
<dbReference type="Pfam" id="PF00149">
    <property type="entry name" value="Metallophos"/>
    <property type="match status" value="1"/>
</dbReference>
<protein>
    <submittedName>
        <fullName evidence="5">Metallophosphoesterase</fullName>
    </submittedName>
</protein>
<keyword evidence="3" id="KW-1133">Transmembrane helix</keyword>
<feature type="transmembrane region" description="Helical" evidence="3">
    <location>
        <begin position="121"/>
        <end position="147"/>
    </location>
</feature>
<evidence type="ECO:0000313" key="5">
    <source>
        <dbReference type="EMBL" id="WXB14940.1"/>
    </source>
</evidence>
<dbReference type="Proteomes" id="UP001370348">
    <property type="component" value="Chromosome"/>
</dbReference>
<dbReference type="RefSeq" id="WP_394824564.1">
    <property type="nucleotide sequence ID" value="NZ_CP089984.1"/>
</dbReference>
<keyword evidence="3" id="KW-0472">Membrane</keyword>
<keyword evidence="2" id="KW-0378">Hydrolase</keyword>
<dbReference type="InterPro" id="IPR029052">
    <property type="entry name" value="Metallo-depent_PP-like"/>
</dbReference>
<dbReference type="CDD" id="cd07385">
    <property type="entry name" value="MPP_YkuE_C"/>
    <property type="match status" value="1"/>
</dbReference>
<keyword evidence="6" id="KW-1185">Reference proteome</keyword>
<dbReference type="EMBL" id="CP089984">
    <property type="protein sequence ID" value="WXB14940.1"/>
    <property type="molecule type" value="Genomic_DNA"/>
</dbReference>
<dbReference type="Gene3D" id="3.60.21.10">
    <property type="match status" value="1"/>
</dbReference>
<evidence type="ECO:0000256" key="1">
    <source>
        <dbReference type="ARBA" id="ARBA00022723"/>
    </source>
</evidence>
<proteinExistence type="predicted"/>
<dbReference type="SUPFAM" id="SSF56300">
    <property type="entry name" value="Metallo-dependent phosphatases"/>
    <property type="match status" value="1"/>
</dbReference>
<dbReference type="InterPro" id="IPR004843">
    <property type="entry name" value="Calcineurin-like_PHP"/>
</dbReference>
<evidence type="ECO:0000256" key="2">
    <source>
        <dbReference type="ARBA" id="ARBA00022801"/>
    </source>
</evidence>
<sequence length="392" mass="42773">MRPWYQYAFFFTMVTAVVGGIHYYLYARLARAPELEGLQRIGRWVFLVGAVLIPAGMLTARFLPRPVGPVIAGAVFTWMGLVILLFFLTLASEPIRAVVALLEATRALPEDPERRHFLARALSGAIALGGIVVGGYGVASVLAPVVVKPVRIGLKKFPSRLGVYRIVQLTDVHIGPTIDGTWLRGVVERVNALQPDLVAITGDLVDGKVEALREHVAPLGDLRAKHGVFFVTGNHEYYSGVDQWLAELGRLGVRVLRNEHVRIGQGEASFDLAGVDDWRSHEYGNGHGADLARAVEGRDPERELILLAHQPKQALEAAKSGVGLQLSGHTHGGQIFPWGFFVKLDQGFVAGLDRVGDMLLYTSCGTGYWGPPMRVGAPAEITLLEVQREERA</sequence>
<feature type="domain" description="Calcineurin-like phosphoesterase" evidence="4">
    <location>
        <begin position="165"/>
        <end position="332"/>
    </location>
</feature>
<accession>A0ABZ2M0Q8</accession>
<dbReference type="InterPro" id="IPR051158">
    <property type="entry name" value="Metallophosphoesterase_sf"/>
</dbReference>
<keyword evidence="1" id="KW-0479">Metal-binding</keyword>
<evidence type="ECO:0000259" key="4">
    <source>
        <dbReference type="Pfam" id="PF00149"/>
    </source>
</evidence>
<reference evidence="5 6" key="1">
    <citation type="submission" date="2021-12" db="EMBL/GenBank/DDBJ databases">
        <title>Discovery of the Pendulisporaceae a myxobacterial family with distinct sporulation behavior and unique specialized metabolism.</title>
        <authorList>
            <person name="Garcia R."/>
            <person name="Popoff A."/>
            <person name="Bader C.D."/>
            <person name="Loehr J."/>
            <person name="Walesch S."/>
            <person name="Walt C."/>
            <person name="Boldt J."/>
            <person name="Bunk B."/>
            <person name="Haeckl F.J.F.P.J."/>
            <person name="Gunesch A.P."/>
            <person name="Birkelbach J."/>
            <person name="Nuebel U."/>
            <person name="Pietschmann T."/>
            <person name="Bach T."/>
            <person name="Mueller R."/>
        </authorList>
    </citation>
    <scope>NUCLEOTIDE SEQUENCE [LARGE SCALE GENOMIC DNA]</scope>
    <source>
        <strain evidence="5 6">MSr11954</strain>
    </source>
</reference>
<feature type="transmembrane region" description="Helical" evidence="3">
    <location>
        <begin position="7"/>
        <end position="26"/>
    </location>
</feature>
<dbReference type="PANTHER" id="PTHR31302">
    <property type="entry name" value="TRANSMEMBRANE PROTEIN WITH METALLOPHOSPHOESTERASE DOMAIN-RELATED"/>
    <property type="match status" value="1"/>
</dbReference>
<feature type="transmembrane region" description="Helical" evidence="3">
    <location>
        <begin position="70"/>
        <end position="91"/>
    </location>
</feature>
<dbReference type="PANTHER" id="PTHR31302:SF31">
    <property type="entry name" value="PHOSPHODIESTERASE YAEI"/>
    <property type="match status" value="1"/>
</dbReference>
<feature type="transmembrane region" description="Helical" evidence="3">
    <location>
        <begin position="41"/>
        <end position="63"/>
    </location>
</feature>
<keyword evidence="3" id="KW-0812">Transmembrane</keyword>
<organism evidence="5 6">
    <name type="scientific">Pendulispora albinea</name>
    <dbReference type="NCBI Taxonomy" id="2741071"/>
    <lineage>
        <taxon>Bacteria</taxon>
        <taxon>Pseudomonadati</taxon>
        <taxon>Myxococcota</taxon>
        <taxon>Myxococcia</taxon>
        <taxon>Myxococcales</taxon>
        <taxon>Sorangiineae</taxon>
        <taxon>Pendulisporaceae</taxon>
        <taxon>Pendulispora</taxon>
    </lineage>
</organism>
<evidence type="ECO:0000313" key="6">
    <source>
        <dbReference type="Proteomes" id="UP001370348"/>
    </source>
</evidence>